<name>A0A9N9IEJ6_9GLOM</name>
<accession>A0A9N9IEJ6</accession>
<comment type="caution">
    <text evidence="1">The sequence shown here is derived from an EMBL/GenBank/DDBJ whole genome shotgun (WGS) entry which is preliminary data.</text>
</comment>
<dbReference type="Proteomes" id="UP000789759">
    <property type="component" value="Unassembled WGS sequence"/>
</dbReference>
<organism evidence="1 2">
    <name type="scientific">Cetraspora pellucida</name>
    <dbReference type="NCBI Taxonomy" id="1433469"/>
    <lineage>
        <taxon>Eukaryota</taxon>
        <taxon>Fungi</taxon>
        <taxon>Fungi incertae sedis</taxon>
        <taxon>Mucoromycota</taxon>
        <taxon>Glomeromycotina</taxon>
        <taxon>Glomeromycetes</taxon>
        <taxon>Diversisporales</taxon>
        <taxon>Gigasporaceae</taxon>
        <taxon>Cetraspora</taxon>
    </lineage>
</organism>
<feature type="non-terminal residue" evidence="1">
    <location>
        <position position="1"/>
    </location>
</feature>
<keyword evidence="2" id="KW-1185">Reference proteome</keyword>
<proteinExistence type="predicted"/>
<gene>
    <name evidence="1" type="ORF">CPELLU_LOCUS13602</name>
</gene>
<reference evidence="1" key="1">
    <citation type="submission" date="2021-06" db="EMBL/GenBank/DDBJ databases">
        <authorList>
            <person name="Kallberg Y."/>
            <person name="Tangrot J."/>
            <person name="Rosling A."/>
        </authorList>
    </citation>
    <scope>NUCLEOTIDE SEQUENCE</scope>
    <source>
        <strain evidence="1">FL966</strain>
    </source>
</reference>
<evidence type="ECO:0000313" key="1">
    <source>
        <dbReference type="EMBL" id="CAG8732812.1"/>
    </source>
</evidence>
<sequence length="50" mass="5391">MARAMAQTVASTAMAQAEATAFESQAKSYKPLTTLVNTSCDIIHHIVRPK</sequence>
<protein>
    <submittedName>
        <fullName evidence="1">19003_t:CDS:1</fullName>
    </submittedName>
</protein>
<dbReference type="AlphaFoldDB" id="A0A9N9IEJ6"/>
<evidence type="ECO:0000313" key="2">
    <source>
        <dbReference type="Proteomes" id="UP000789759"/>
    </source>
</evidence>
<dbReference type="EMBL" id="CAJVQA010014719">
    <property type="protein sequence ID" value="CAG8732812.1"/>
    <property type="molecule type" value="Genomic_DNA"/>
</dbReference>